<sequence>MEKRVVMAESMLEGTLQYQSGQAKCSNPSRHLGVMKREQPVRLEHLLIPDLEGCYPRYDATGIEGKPFWYVDDPDLVVLRQSNM</sequence>
<evidence type="ECO:0000313" key="1">
    <source>
        <dbReference type="EMBL" id="RZC67625.1"/>
    </source>
</evidence>
<dbReference type="Gramene" id="RZC67625">
    <property type="protein sequence ID" value="RZC67625"/>
    <property type="gene ID" value="C5167_011318"/>
</dbReference>
<accession>A0A4Y7K6J8</accession>
<dbReference type="EMBL" id="CM010720">
    <property type="protein sequence ID" value="RZC67625.1"/>
    <property type="molecule type" value="Genomic_DNA"/>
</dbReference>
<keyword evidence="2" id="KW-1185">Reference proteome</keyword>
<reference evidence="1 2" key="1">
    <citation type="journal article" date="2018" name="Science">
        <title>The opium poppy genome and morphinan production.</title>
        <authorList>
            <person name="Guo L."/>
            <person name="Winzer T."/>
            <person name="Yang X."/>
            <person name="Li Y."/>
            <person name="Ning Z."/>
            <person name="He Z."/>
            <person name="Teodor R."/>
            <person name="Lu Y."/>
            <person name="Bowser T.A."/>
            <person name="Graham I.A."/>
            <person name="Ye K."/>
        </authorList>
    </citation>
    <scope>NUCLEOTIDE SEQUENCE [LARGE SCALE GENOMIC DNA]</scope>
    <source>
        <strain evidence="2">cv. HN1</strain>
        <tissue evidence="1">Leaves</tissue>
    </source>
</reference>
<evidence type="ECO:0000313" key="2">
    <source>
        <dbReference type="Proteomes" id="UP000316621"/>
    </source>
</evidence>
<dbReference type="Proteomes" id="UP000316621">
    <property type="component" value="Chromosome 6"/>
</dbReference>
<dbReference type="AlphaFoldDB" id="A0A4Y7K6J8"/>
<name>A0A4Y7K6J8_PAPSO</name>
<gene>
    <name evidence="1" type="ORF">C5167_011318</name>
</gene>
<organism evidence="1 2">
    <name type="scientific">Papaver somniferum</name>
    <name type="common">Opium poppy</name>
    <dbReference type="NCBI Taxonomy" id="3469"/>
    <lineage>
        <taxon>Eukaryota</taxon>
        <taxon>Viridiplantae</taxon>
        <taxon>Streptophyta</taxon>
        <taxon>Embryophyta</taxon>
        <taxon>Tracheophyta</taxon>
        <taxon>Spermatophyta</taxon>
        <taxon>Magnoliopsida</taxon>
        <taxon>Ranunculales</taxon>
        <taxon>Papaveraceae</taxon>
        <taxon>Papaveroideae</taxon>
        <taxon>Papaver</taxon>
    </lineage>
</organism>
<proteinExistence type="predicted"/>
<protein>
    <submittedName>
        <fullName evidence="1">Uncharacterized protein</fullName>
    </submittedName>
</protein>